<proteinExistence type="predicted"/>
<dbReference type="Proteomes" id="UP000291562">
    <property type="component" value="Chromosome"/>
</dbReference>
<reference evidence="2 3" key="1">
    <citation type="submission" date="2019-01" db="EMBL/GenBank/DDBJ databases">
        <title>Pseudolysobacter antarctica gen. nov., sp. nov., isolated from Fildes Peninsula, Antarctica.</title>
        <authorList>
            <person name="Wei Z."/>
            <person name="Peng F."/>
        </authorList>
    </citation>
    <scope>NUCLEOTIDE SEQUENCE [LARGE SCALE GENOMIC DNA]</scope>
    <source>
        <strain evidence="2 3">AQ6-296</strain>
    </source>
</reference>
<feature type="region of interest" description="Disordered" evidence="1">
    <location>
        <begin position="51"/>
        <end position="105"/>
    </location>
</feature>
<dbReference type="Gene3D" id="2.20.130.30">
    <property type="entry name" value="Protein of unknown function DUF2782"/>
    <property type="match status" value="1"/>
</dbReference>
<accession>A0A411HPN4</accession>
<dbReference type="AlphaFoldDB" id="A0A411HPN4"/>
<feature type="compositionally biased region" description="Low complexity" evidence="1">
    <location>
        <begin position="52"/>
        <end position="61"/>
    </location>
</feature>
<dbReference type="Pfam" id="PF11191">
    <property type="entry name" value="DUF2782"/>
    <property type="match status" value="1"/>
</dbReference>
<evidence type="ECO:0000256" key="1">
    <source>
        <dbReference type="SAM" id="MobiDB-lite"/>
    </source>
</evidence>
<keyword evidence="3" id="KW-1185">Reference proteome</keyword>
<dbReference type="KEGG" id="xbc:ELE36_19985"/>
<dbReference type="InterPro" id="IPR021357">
    <property type="entry name" value="DUF2782"/>
</dbReference>
<feature type="compositionally biased region" description="Low complexity" evidence="1">
    <location>
        <begin position="69"/>
        <end position="92"/>
    </location>
</feature>
<evidence type="ECO:0000313" key="3">
    <source>
        <dbReference type="Proteomes" id="UP000291562"/>
    </source>
</evidence>
<name>A0A411HPN4_9GAMM</name>
<dbReference type="OrthoDB" id="5296182at2"/>
<evidence type="ECO:0000313" key="2">
    <source>
        <dbReference type="EMBL" id="QBB72461.1"/>
    </source>
</evidence>
<protein>
    <submittedName>
        <fullName evidence="2">DUF2782 domain-containing protein</fullName>
    </submittedName>
</protein>
<dbReference type="EMBL" id="CP035704">
    <property type="protein sequence ID" value="QBB72461.1"/>
    <property type="molecule type" value="Genomic_DNA"/>
</dbReference>
<gene>
    <name evidence="2" type="ORF">ELE36_19985</name>
</gene>
<sequence length="197" mass="21112">MRTDELLHRRHNHFVMLGPTARERTAMTRILFFAIVFLFSSAVIAQDSATDPAAPKPVFAPAQPPPDMDAPGTAPASAAATTSRSGNTAAAGKPAAVNVPTPASAPARVQASTSKIGDGPVAGGMPELPVVTVRKEGNDTVEEYRRNGKIFMVRIMPTDGPSHYYVDRTGNGRLDRDPLDNTPGPISPVYFKIYDWK</sequence>
<organism evidence="2 3">
    <name type="scientific">Pseudolysobacter antarcticus</name>
    <dbReference type="NCBI Taxonomy" id="2511995"/>
    <lineage>
        <taxon>Bacteria</taxon>
        <taxon>Pseudomonadati</taxon>
        <taxon>Pseudomonadota</taxon>
        <taxon>Gammaproteobacteria</taxon>
        <taxon>Lysobacterales</taxon>
        <taxon>Rhodanobacteraceae</taxon>
        <taxon>Pseudolysobacter</taxon>
    </lineage>
</organism>